<dbReference type="EMBL" id="GGEC01044755">
    <property type="protein sequence ID" value="MBX25239.1"/>
    <property type="molecule type" value="Transcribed_RNA"/>
</dbReference>
<name>A0A2P2M4T9_RHIMU</name>
<sequence>MWEFLSTGGHMIFHMNNDNRTFFSCENFGCWMTLFTGLWWTSKNLYFEETVSFY</sequence>
<accession>A0A2P2M4T9</accession>
<protein>
    <submittedName>
        <fullName evidence="1">Uncharacterized protein</fullName>
    </submittedName>
</protein>
<organism evidence="1">
    <name type="scientific">Rhizophora mucronata</name>
    <name type="common">Asiatic mangrove</name>
    <dbReference type="NCBI Taxonomy" id="61149"/>
    <lineage>
        <taxon>Eukaryota</taxon>
        <taxon>Viridiplantae</taxon>
        <taxon>Streptophyta</taxon>
        <taxon>Embryophyta</taxon>
        <taxon>Tracheophyta</taxon>
        <taxon>Spermatophyta</taxon>
        <taxon>Magnoliopsida</taxon>
        <taxon>eudicotyledons</taxon>
        <taxon>Gunneridae</taxon>
        <taxon>Pentapetalae</taxon>
        <taxon>rosids</taxon>
        <taxon>fabids</taxon>
        <taxon>Malpighiales</taxon>
        <taxon>Rhizophoraceae</taxon>
        <taxon>Rhizophora</taxon>
    </lineage>
</organism>
<reference evidence="1" key="1">
    <citation type="submission" date="2018-02" db="EMBL/GenBank/DDBJ databases">
        <title>Rhizophora mucronata_Transcriptome.</title>
        <authorList>
            <person name="Meera S.P."/>
            <person name="Sreeshan A."/>
            <person name="Augustine A."/>
        </authorList>
    </citation>
    <scope>NUCLEOTIDE SEQUENCE</scope>
    <source>
        <tissue evidence="1">Leaf</tissue>
    </source>
</reference>
<evidence type="ECO:0000313" key="1">
    <source>
        <dbReference type="EMBL" id="MBX25239.1"/>
    </source>
</evidence>
<proteinExistence type="predicted"/>
<dbReference type="AlphaFoldDB" id="A0A2P2M4T9"/>